<accession>A0AC61L400</accession>
<organism evidence="1 2">
    <name type="scientific">Candidatus Methanogaster sp</name>
    <dbReference type="NCBI Taxonomy" id="3386292"/>
    <lineage>
        <taxon>Archaea</taxon>
        <taxon>Methanobacteriati</taxon>
        <taxon>Methanobacteriota</taxon>
        <taxon>Stenosarchaea group</taxon>
        <taxon>Methanomicrobia</taxon>
        <taxon>Methanosarcinales</taxon>
        <taxon>ANME-2 cluster</taxon>
        <taxon>Candidatus Methanogasteraceae</taxon>
        <taxon>Candidatus Methanogaster</taxon>
    </lineage>
</organism>
<dbReference type="Proteomes" id="UP000248329">
    <property type="component" value="Unassembled WGS sequence"/>
</dbReference>
<dbReference type="EMBL" id="PQXF01000007">
    <property type="protein sequence ID" value="PXF61225.1"/>
    <property type="molecule type" value="Genomic_DNA"/>
</dbReference>
<evidence type="ECO:0000313" key="2">
    <source>
        <dbReference type="Proteomes" id="UP000248329"/>
    </source>
</evidence>
<evidence type="ECO:0000313" key="1">
    <source>
        <dbReference type="EMBL" id="PXF61225.1"/>
    </source>
</evidence>
<sequence length="71" mass="7866">MNIRTTSRTQLIDIMTSLNKEIANAGIETGVAMAYSLYTTTAIIINENERGLAEDILKLLNLMVPQARRGK</sequence>
<proteinExistence type="predicted"/>
<name>A0AC61L400_9EURY</name>
<reference evidence="1" key="1">
    <citation type="submission" date="2018-01" db="EMBL/GenBank/DDBJ databases">
        <authorList>
            <person name="Krukenberg V."/>
        </authorList>
    </citation>
    <scope>NUCLEOTIDE SEQUENCE</scope>
    <source>
        <strain evidence="1">E20ANME2</strain>
    </source>
</reference>
<comment type="caution">
    <text evidence="1">The sequence shown here is derived from an EMBL/GenBank/DDBJ whole genome shotgun (WGS) entry which is preliminary data.</text>
</comment>
<protein>
    <submittedName>
        <fullName evidence="1">Uncharacterized protein</fullName>
    </submittedName>
</protein>
<gene>
    <name evidence="1" type="ORF">C4B59_05630</name>
</gene>